<dbReference type="AlphaFoldDB" id="A0A3E1EXK0"/>
<evidence type="ECO:0000313" key="2">
    <source>
        <dbReference type="EMBL" id="RFC54272.1"/>
    </source>
</evidence>
<evidence type="ECO:0000313" key="3">
    <source>
        <dbReference type="Proteomes" id="UP000257127"/>
    </source>
</evidence>
<reference evidence="2 3" key="1">
    <citation type="submission" date="2018-08" db="EMBL/GenBank/DDBJ databases">
        <title>The draft genome squence of Brumimicrobium sp. N62.</title>
        <authorList>
            <person name="Du Z.-J."/>
            <person name="Luo H.-R."/>
        </authorList>
    </citation>
    <scope>NUCLEOTIDE SEQUENCE [LARGE SCALE GENOMIC DNA]</scope>
    <source>
        <strain evidence="2 3">N62</strain>
    </source>
</reference>
<keyword evidence="3" id="KW-1185">Reference proteome</keyword>
<accession>A0A3E1EXK0</accession>
<sequence>MYTKRKSKYFLLISIGLLILCLPNLIEHSGNWELTELTRGIFMGAGIGVEIVGLILIRKYRMQTKKH</sequence>
<name>A0A3E1EXK0_9FLAO</name>
<keyword evidence="1" id="KW-0472">Membrane</keyword>
<dbReference type="Proteomes" id="UP000257127">
    <property type="component" value="Unassembled WGS sequence"/>
</dbReference>
<keyword evidence="1" id="KW-0812">Transmembrane</keyword>
<protein>
    <submittedName>
        <fullName evidence="2">Uncharacterized protein</fullName>
    </submittedName>
</protein>
<comment type="caution">
    <text evidence="2">The sequence shown here is derived from an EMBL/GenBank/DDBJ whole genome shotgun (WGS) entry which is preliminary data.</text>
</comment>
<feature type="transmembrane region" description="Helical" evidence="1">
    <location>
        <begin position="38"/>
        <end position="57"/>
    </location>
</feature>
<dbReference type="RefSeq" id="WP_116881111.1">
    <property type="nucleotide sequence ID" value="NZ_QURB01000005.1"/>
</dbReference>
<keyword evidence="1" id="KW-1133">Transmembrane helix</keyword>
<dbReference type="EMBL" id="QURB01000005">
    <property type="protein sequence ID" value="RFC54272.1"/>
    <property type="molecule type" value="Genomic_DNA"/>
</dbReference>
<proteinExistence type="predicted"/>
<gene>
    <name evidence="2" type="ORF">DXU93_09815</name>
</gene>
<feature type="transmembrane region" description="Helical" evidence="1">
    <location>
        <begin position="9"/>
        <end position="26"/>
    </location>
</feature>
<evidence type="ECO:0000256" key="1">
    <source>
        <dbReference type="SAM" id="Phobius"/>
    </source>
</evidence>
<organism evidence="2 3">
    <name type="scientific">Brumimicrobium aurantiacum</name>
    <dbReference type="NCBI Taxonomy" id="1737063"/>
    <lineage>
        <taxon>Bacteria</taxon>
        <taxon>Pseudomonadati</taxon>
        <taxon>Bacteroidota</taxon>
        <taxon>Flavobacteriia</taxon>
        <taxon>Flavobacteriales</taxon>
        <taxon>Crocinitomicaceae</taxon>
        <taxon>Brumimicrobium</taxon>
    </lineage>
</organism>